<dbReference type="GO" id="GO:0005886">
    <property type="term" value="C:plasma membrane"/>
    <property type="evidence" value="ECO:0007669"/>
    <property type="project" value="UniProtKB-SubCell"/>
</dbReference>
<gene>
    <name evidence="22" type="ORF">HAZT_HAZT008387</name>
</gene>
<dbReference type="CDD" id="cd09601">
    <property type="entry name" value="M1_APN-Q_like"/>
    <property type="match status" value="1"/>
</dbReference>
<dbReference type="GO" id="GO:0008270">
    <property type="term" value="F:zinc ion binding"/>
    <property type="evidence" value="ECO:0007669"/>
    <property type="project" value="InterPro"/>
</dbReference>
<dbReference type="PANTHER" id="PTHR11533:SF294">
    <property type="entry name" value="THYROTROPIN-RELEASING HORMONE-DEGRADING ECTOENZYME"/>
    <property type="match status" value="1"/>
</dbReference>
<dbReference type="SUPFAM" id="SSF63737">
    <property type="entry name" value="Leukotriene A4 hydrolase N-terminal domain"/>
    <property type="match status" value="1"/>
</dbReference>
<evidence type="ECO:0000256" key="6">
    <source>
        <dbReference type="ARBA" id="ARBA00022670"/>
    </source>
</evidence>
<dbReference type="InterPro" id="IPR042097">
    <property type="entry name" value="Aminopeptidase_N-like_N_sf"/>
</dbReference>
<keyword evidence="9" id="KW-0732">Signal</keyword>
<feature type="active site" description="Proton acceptor" evidence="16">
    <location>
        <position position="216"/>
    </location>
</feature>
<keyword evidence="7" id="KW-0812">Transmembrane</keyword>
<accession>A0A6A0HC28</accession>
<comment type="caution">
    <text evidence="22">The sequence shown here is derived from an EMBL/GenBank/DDBJ whole genome shotgun (WGS) entry which is preliminary data.</text>
</comment>
<organism evidence="22">
    <name type="scientific">Hyalella azteca</name>
    <name type="common">Amphipod</name>
    <dbReference type="NCBI Taxonomy" id="294128"/>
    <lineage>
        <taxon>Eukaryota</taxon>
        <taxon>Metazoa</taxon>
        <taxon>Ecdysozoa</taxon>
        <taxon>Arthropoda</taxon>
        <taxon>Crustacea</taxon>
        <taxon>Multicrustacea</taxon>
        <taxon>Malacostraca</taxon>
        <taxon>Eumalacostraca</taxon>
        <taxon>Peracarida</taxon>
        <taxon>Amphipoda</taxon>
        <taxon>Senticaudata</taxon>
        <taxon>Talitrida</taxon>
        <taxon>Talitroidea</taxon>
        <taxon>Hyalellidae</taxon>
        <taxon>Hyalella</taxon>
    </lineage>
</organism>
<comment type="cofactor">
    <cofactor evidence="17">
        <name>Zn(2+)</name>
        <dbReference type="ChEBI" id="CHEBI:29105"/>
    </cofactor>
    <text evidence="17">Binds 1 zinc ion per subunit.</text>
</comment>
<dbReference type="Proteomes" id="UP000711488">
    <property type="component" value="Unassembled WGS sequence"/>
</dbReference>
<dbReference type="Pfam" id="PF17900">
    <property type="entry name" value="Peptidase_M1_N"/>
    <property type="match status" value="1"/>
</dbReference>
<dbReference type="InterPro" id="IPR027268">
    <property type="entry name" value="Peptidase_M4/M1_CTD_sf"/>
</dbReference>
<evidence type="ECO:0000256" key="10">
    <source>
        <dbReference type="ARBA" id="ARBA00022801"/>
    </source>
</evidence>
<keyword evidence="5" id="KW-0449">Lipoprotein</keyword>
<protein>
    <recommendedName>
        <fullName evidence="23">Aminopeptidase</fullName>
    </recommendedName>
</protein>
<feature type="domain" description="ERAP1-like C-terminal" evidence="20">
    <location>
        <begin position="462"/>
        <end position="611"/>
    </location>
</feature>
<keyword evidence="13" id="KW-0482">Metalloprotease</keyword>
<evidence type="ECO:0000256" key="14">
    <source>
        <dbReference type="ARBA" id="ARBA00023136"/>
    </source>
</evidence>
<dbReference type="InterPro" id="IPR050344">
    <property type="entry name" value="Peptidase_M1_aminopeptidases"/>
</dbReference>
<feature type="site" description="Transition state stabilizer" evidence="18">
    <location>
        <position position="311"/>
    </location>
</feature>
<evidence type="ECO:0000256" key="3">
    <source>
        <dbReference type="ARBA" id="ARBA00010136"/>
    </source>
</evidence>
<evidence type="ECO:0000256" key="2">
    <source>
        <dbReference type="ARBA" id="ARBA00004609"/>
    </source>
</evidence>
<keyword evidence="12" id="KW-1133">Transmembrane helix</keyword>
<dbReference type="InterPro" id="IPR024571">
    <property type="entry name" value="ERAP1-like_C_dom"/>
</dbReference>
<dbReference type="AlphaFoldDB" id="A0A6A0HC28"/>
<comment type="similarity">
    <text evidence="3">Belongs to the peptidase M1 family.</text>
</comment>
<reference evidence="22" key="1">
    <citation type="submission" date="2014-08" db="EMBL/GenBank/DDBJ databases">
        <authorList>
            <person name="Murali S."/>
            <person name="Richards S."/>
            <person name="Bandaranaike D."/>
            <person name="Bellair M."/>
            <person name="Blankenburg K."/>
            <person name="Chao H."/>
            <person name="Dinh H."/>
            <person name="Doddapaneni H."/>
            <person name="Dugan-Rocha S."/>
            <person name="Elkadiri S."/>
            <person name="Gnanaolivu R."/>
            <person name="Hughes D."/>
            <person name="Lee S."/>
            <person name="Li M."/>
            <person name="Ming W."/>
            <person name="Munidasa M."/>
            <person name="Muniz J."/>
            <person name="Nguyen L."/>
            <person name="Osuji N."/>
            <person name="Pu L.-L."/>
            <person name="Puazo M."/>
            <person name="Skinner E."/>
            <person name="Qu C."/>
            <person name="Quiroz J."/>
            <person name="Raj R."/>
            <person name="Weissenberger G."/>
            <person name="Xin Y."/>
            <person name="Zou X."/>
            <person name="Han Y."/>
            <person name="Worley K."/>
            <person name="Muzny D."/>
            <person name="Gibbs R."/>
        </authorList>
    </citation>
    <scope>NUCLEOTIDE SEQUENCE</scope>
    <source>
        <strain evidence="22">HAZT.00-mixed</strain>
        <tissue evidence="22">Whole organism</tissue>
    </source>
</reference>
<dbReference type="Gene3D" id="2.60.40.1730">
    <property type="entry name" value="tricorn interacting facor f3 domain"/>
    <property type="match status" value="1"/>
</dbReference>
<proteinExistence type="inferred from homology"/>
<dbReference type="GO" id="GO:0006508">
    <property type="term" value="P:proteolysis"/>
    <property type="evidence" value="ECO:0007669"/>
    <property type="project" value="UniProtKB-KW"/>
</dbReference>
<dbReference type="GO" id="GO:0070006">
    <property type="term" value="F:metalloaminopeptidase activity"/>
    <property type="evidence" value="ECO:0007669"/>
    <property type="project" value="TreeGrafter"/>
</dbReference>
<dbReference type="Pfam" id="PF11838">
    <property type="entry name" value="ERAP1_C"/>
    <property type="match status" value="1"/>
</dbReference>
<keyword evidence="5" id="KW-0336">GPI-anchor</keyword>
<reference evidence="22" key="2">
    <citation type="journal article" date="2018" name="Environ. Sci. Technol.">
        <title>The Toxicogenome of Hyalella azteca: A Model for Sediment Ecotoxicology and Evolutionary Toxicology.</title>
        <authorList>
            <person name="Poynton H.C."/>
            <person name="Hasenbein S."/>
            <person name="Benoit J.B."/>
            <person name="Sepulveda M.S."/>
            <person name="Poelchau M.F."/>
            <person name="Hughes D.S.T."/>
            <person name="Murali S.C."/>
            <person name="Chen S."/>
            <person name="Glastad K.M."/>
            <person name="Goodisman M.A.D."/>
            <person name="Werren J.H."/>
            <person name="Vineis J.H."/>
            <person name="Bowen J.L."/>
            <person name="Friedrich M."/>
            <person name="Jones J."/>
            <person name="Robertson H.M."/>
            <person name="Feyereisen R."/>
            <person name="Mechler-Hickson A."/>
            <person name="Mathers N."/>
            <person name="Lee C.E."/>
            <person name="Colbourne J.K."/>
            <person name="Biales A."/>
            <person name="Johnston J.S."/>
            <person name="Wellborn G.A."/>
            <person name="Rosendale A.J."/>
            <person name="Cridge A.G."/>
            <person name="Munoz-Torres M.C."/>
            <person name="Bain P.A."/>
            <person name="Manny A.R."/>
            <person name="Major K.M."/>
            <person name="Lambert F.N."/>
            <person name="Vulpe C.D."/>
            <person name="Tuck P."/>
            <person name="Blalock B.J."/>
            <person name="Lin Y.Y."/>
            <person name="Smith M.E."/>
            <person name="Ochoa-Acuna H."/>
            <person name="Chen M.M."/>
            <person name="Childers C.P."/>
            <person name="Qu J."/>
            <person name="Dugan S."/>
            <person name="Lee S.L."/>
            <person name="Chao H."/>
            <person name="Dinh H."/>
            <person name="Han Y."/>
            <person name="Doddapaneni H."/>
            <person name="Worley K.C."/>
            <person name="Muzny D.M."/>
            <person name="Gibbs R.A."/>
            <person name="Richards S."/>
        </authorList>
    </citation>
    <scope>NUCLEOTIDE SEQUENCE</scope>
    <source>
        <strain evidence="22">HAZT.00-mixed</strain>
        <tissue evidence="22">Whole organism</tissue>
    </source>
</reference>
<evidence type="ECO:0000256" key="12">
    <source>
        <dbReference type="ARBA" id="ARBA00022989"/>
    </source>
</evidence>
<evidence type="ECO:0000313" key="22">
    <source>
        <dbReference type="EMBL" id="KAA0203272.1"/>
    </source>
</evidence>
<keyword evidence="4" id="KW-1003">Cell membrane</keyword>
<dbReference type="GO" id="GO:0005737">
    <property type="term" value="C:cytoplasm"/>
    <property type="evidence" value="ECO:0007669"/>
    <property type="project" value="TreeGrafter"/>
</dbReference>
<dbReference type="GO" id="GO:0043171">
    <property type="term" value="P:peptide catabolic process"/>
    <property type="evidence" value="ECO:0007669"/>
    <property type="project" value="TreeGrafter"/>
</dbReference>
<dbReference type="Pfam" id="PF01433">
    <property type="entry name" value="Peptidase_M1"/>
    <property type="match status" value="1"/>
</dbReference>
<dbReference type="Gene3D" id="1.10.390.10">
    <property type="entry name" value="Neutral Protease Domain 2"/>
    <property type="match status" value="1"/>
</dbReference>
<keyword evidence="10" id="KW-0378">Hydrolase</keyword>
<reference evidence="22" key="3">
    <citation type="submission" date="2019-06" db="EMBL/GenBank/DDBJ databases">
        <authorList>
            <person name="Poynton C."/>
            <person name="Hasenbein S."/>
            <person name="Benoit J.B."/>
            <person name="Sepulveda M.S."/>
            <person name="Poelchau M.F."/>
            <person name="Murali S.C."/>
            <person name="Chen S."/>
            <person name="Glastad K.M."/>
            <person name="Werren J.H."/>
            <person name="Vineis J.H."/>
            <person name="Bowen J.L."/>
            <person name="Friedrich M."/>
            <person name="Jones J."/>
            <person name="Robertson H.M."/>
            <person name="Feyereisen R."/>
            <person name="Mechler-Hickson A."/>
            <person name="Mathers N."/>
            <person name="Lee C.E."/>
            <person name="Colbourne J.K."/>
            <person name="Biales A."/>
            <person name="Johnston J.S."/>
            <person name="Wellborn G.A."/>
            <person name="Rosendale A.J."/>
            <person name="Cridge A.G."/>
            <person name="Munoz-Torres M.C."/>
            <person name="Bain P.A."/>
            <person name="Manny A.R."/>
            <person name="Major K.M."/>
            <person name="Lambert F.N."/>
            <person name="Vulpe C.D."/>
            <person name="Tuck P."/>
            <person name="Blalock B.J."/>
            <person name="Lin Y.-Y."/>
            <person name="Smith M.E."/>
            <person name="Ochoa-Acuna H."/>
            <person name="Chen M.-J.M."/>
            <person name="Childers C.P."/>
            <person name="Qu J."/>
            <person name="Dugan S."/>
            <person name="Lee S.L."/>
            <person name="Chao H."/>
            <person name="Dinh H."/>
            <person name="Han Y."/>
            <person name="Doddapaneni H."/>
            <person name="Worley K.C."/>
            <person name="Muzny D.M."/>
            <person name="Gibbs R.A."/>
            <person name="Richards S."/>
        </authorList>
    </citation>
    <scope>NUCLEOTIDE SEQUENCE</scope>
    <source>
        <strain evidence="22">HAZT.00-mixed</strain>
        <tissue evidence="22">Whole organism</tissue>
    </source>
</reference>
<evidence type="ECO:0000256" key="4">
    <source>
        <dbReference type="ARBA" id="ARBA00022475"/>
    </source>
</evidence>
<feature type="non-terminal residue" evidence="22">
    <location>
        <position position="611"/>
    </location>
</feature>
<dbReference type="FunFam" id="1.10.390.10:FF:000016">
    <property type="entry name" value="Glutamyl aminopeptidase"/>
    <property type="match status" value="1"/>
</dbReference>
<name>A0A6A0HC28_HYAAZ</name>
<keyword evidence="11 17" id="KW-0862">Zinc</keyword>
<evidence type="ECO:0000256" key="17">
    <source>
        <dbReference type="PIRSR" id="PIRSR634016-3"/>
    </source>
</evidence>
<evidence type="ECO:0000256" key="18">
    <source>
        <dbReference type="PIRSR" id="PIRSR634016-4"/>
    </source>
</evidence>
<dbReference type="FunFam" id="2.60.40.1910:FF:000008">
    <property type="entry name" value="Aminopeptidase"/>
    <property type="match status" value="1"/>
</dbReference>
<dbReference type="PANTHER" id="PTHR11533">
    <property type="entry name" value="PROTEASE M1 ZINC METALLOPROTEASE"/>
    <property type="match status" value="1"/>
</dbReference>
<dbReference type="InterPro" id="IPR014782">
    <property type="entry name" value="Peptidase_M1_dom"/>
</dbReference>
<dbReference type="GO" id="GO:0005615">
    <property type="term" value="C:extracellular space"/>
    <property type="evidence" value="ECO:0007669"/>
    <property type="project" value="TreeGrafter"/>
</dbReference>
<dbReference type="EMBL" id="JQDR03001994">
    <property type="protein sequence ID" value="KAA0203272.1"/>
    <property type="molecule type" value="Genomic_DNA"/>
</dbReference>
<dbReference type="PRINTS" id="PR00756">
    <property type="entry name" value="ALADIPTASE"/>
</dbReference>
<dbReference type="SUPFAM" id="SSF55486">
    <property type="entry name" value="Metalloproteases ('zincins'), catalytic domain"/>
    <property type="match status" value="1"/>
</dbReference>
<feature type="binding site" evidence="17">
    <location>
        <position position="238"/>
    </location>
    <ligand>
        <name>Zn(2+)</name>
        <dbReference type="ChEBI" id="CHEBI:29105"/>
        <note>catalytic</note>
    </ligand>
</feature>
<evidence type="ECO:0000256" key="1">
    <source>
        <dbReference type="ARBA" id="ARBA00004167"/>
    </source>
</evidence>
<evidence type="ECO:0000256" key="8">
    <source>
        <dbReference type="ARBA" id="ARBA00022723"/>
    </source>
</evidence>
<dbReference type="Gene3D" id="2.60.40.1910">
    <property type="match status" value="1"/>
</dbReference>
<dbReference type="InterPro" id="IPR034016">
    <property type="entry name" value="M1_APN-typ"/>
</dbReference>
<feature type="binding site" evidence="17">
    <location>
        <position position="219"/>
    </location>
    <ligand>
        <name>Zn(2+)</name>
        <dbReference type="ChEBI" id="CHEBI:29105"/>
        <note>catalytic</note>
    </ligand>
</feature>
<evidence type="ECO:0000256" key="15">
    <source>
        <dbReference type="ARBA" id="ARBA00023180"/>
    </source>
</evidence>
<dbReference type="GO" id="GO:0042277">
    <property type="term" value="F:peptide binding"/>
    <property type="evidence" value="ECO:0007669"/>
    <property type="project" value="TreeGrafter"/>
</dbReference>
<keyword evidence="15" id="KW-0325">Glycoprotein</keyword>
<keyword evidence="6" id="KW-0645">Protease</keyword>
<feature type="domain" description="Peptidase M1 membrane alanine aminopeptidase" evidence="19">
    <location>
        <begin position="150"/>
        <end position="378"/>
    </location>
</feature>
<evidence type="ECO:0008006" key="23">
    <source>
        <dbReference type="Google" id="ProtNLM"/>
    </source>
</evidence>
<dbReference type="InterPro" id="IPR001930">
    <property type="entry name" value="Peptidase_M1"/>
</dbReference>
<dbReference type="Gene3D" id="1.25.50.20">
    <property type="match status" value="1"/>
</dbReference>
<keyword evidence="8 17" id="KW-0479">Metal-binding</keyword>
<evidence type="ECO:0000256" key="5">
    <source>
        <dbReference type="ARBA" id="ARBA00022622"/>
    </source>
</evidence>
<feature type="binding site" evidence="17">
    <location>
        <position position="215"/>
    </location>
    <ligand>
        <name>Zn(2+)</name>
        <dbReference type="ChEBI" id="CHEBI:29105"/>
        <note>catalytic</note>
    </ligand>
</feature>
<sequence length="611" mass="70123">MSDDPSASPLKITEHKYDADREFYIAMLDQELVKDRKYVLSMNFEGYLNDQLKGFYRSQYTDKSGQKKMIATTQFQPTDARRAFPCFDEPALKAEFEIFIARQTNMSALSNMPRINTSLIPNKLFGNLPPVWARQEAIDQAEYAKAIGPDVTTYFEDYFSIPFPLPKQDMIALPDFSAGAMENWGLITYRETALLYDPAVSSASNKQRVAAVVAHELAHQWFGDLVTPSWWTDLWLNEGFASYLENLGVDAVVAFDELSMQVEPTWKMMEQFLVDDLHSVFALDCLESSHPISIPVGHPDEISAIFDKISYNKGASIIRMMNHFLSEPTLRQGLTNYLNHFKYKSAEQDDLWRFLTEQAHQDKNLPQDLTVKDIMDTWTLQMGYPLITVTVKGDGSAMLSQERFLCVKNENSTDTHDYRWWVPISFTSEDAMNFNDTRPSVWMNKTEATKTISSLPTSPDKWVIVNLQQTGYYKVNYDINNWQQIIRQLKADHTKIDVSNRAQILDDALDLARCGVLSYDVAMDVLSYLDKETEYVPWKTALNNLGYVKNMLSRTAAYGAFKRYLISLLEPLYKKVGFADNLNDPHLDQLIRVQAVSWMCSRKYKDCVSQA</sequence>
<keyword evidence="14" id="KW-0472">Membrane</keyword>
<evidence type="ECO:0000259" key="20">
    <source>
        <dbReference type="Pfam" id="PF11838"/>
    </source>
</evidence>
<evidence type="ECO:0000259" key="21">
    <source>
        <dbReference type="Pfam" id="PF17900"/>
    </source>
</evidence>
<evidence type="ECO:0000256" key="13">
    <source>
        <dbReference type="ARBA" id="ARBA00023049"/>
    </source>
</evidence>
<feature type="domain" description="Aminopeptidase N-like N-terminal" evidence="21">
    <location>
        <begin position="3"/>
        <end position="118"/>
    </location>
</feature>
<evidence type="ECO:0000256" key="7">
    <source>
        <dbReference type="ARBA" id="ARBA00022692"/>
    </source>
</evidence>
<evidence type="ECO:0000256" key="9">
    <source>
        <dbReference type="ARBA" id="ARBA00022729"/>
    </source>
</evidence>
<comment type="subcellular location">
    <subcellularLocation>
        <location evidence="2">Cell membrane</location>
        <topology evidence="2">Lipid-anchor</topology>
        <topology evidence="2">GPI-anchor</topology>
    </subcellularLocation>
    <subcellularLocation>
        <location evidence="1">Membrane</location>
        <topology evidence="1">Single-pass membrane protein</topology>
    </subcellularLocation>
</comment>
<evidence type="ECO:0000256" key="11">
    <source>
        <dbReference type="ARBA" id="ARBA00022833"/>
    </source>
</evidence>
<dbReference type="InterPro" id="IPR045357">
    <property type="entry name" value="Aminopeptidase_N-like_N"/>
</dbReference>
<evidence type="ECO:0000259" key="19">
    <source>
        <dbReference type="Pfam" id="PF01433"/>
    </source>
</evidence>
<dbReference type="GO" id="GO:0098552">
    <property type="term" value="C:side of membrane"/>
    <property type="evidence" value="ECO:0007669"/>
    <property type="project" value="UniProtKB-KW"/>
</dbReference>
<evidence type="ECO:0000256" key="16">
    <source>
        <dbReference type="PIRSR" id="PIRSR634016-1"/>
    </source>
</evidence>